<organism evidence="7 8">
    <name type="scientific">Arabidopsis thaliana</name>
    <name type="common">Mouse-ear cress</name>
    <dbReference type="NCBI Taxonomy" id="3702"/>
    <lineage>
        <taxon>Eukaryota</taxon>
        <taxon>Viridiplantae</taxon>
        <taxon>Streptophyta</taxon>
        <taxon>Embryophyta</taxon>
        <taxon>Tracheophyta</taxon>
        <taxon>Spermatophyta</taxon>
        <taxon>Magnoliopsida</taxon>
        <taxon>eudicotyledons</taxon>
        <taxon>Gunneridae</taxon>
        <taxon>Pentapetalae</taxon>
        <taxon>rosids</taxon>
        <taxon>malvids</taxon>
        <taxon>Brassicales</taxon>
        <taxon>Brassicaceae</taxon>
        <taxon>Camelineae</taxon>
        <taxon>Arabidopsis</taxon>
    </lineage>
</organism>
<dbReference type="InterPro" id="IPR007325">
    <property type="entry name" value="KFase/CYL"/>
</dbReference>
<proteinExistence type="inferred from homology"/>
<dbReference type="KEGG" id="ath:AT1G44542"/>
<keyword evidence="4" id="KW-0272">Extracellular matrix</keyword>
<dbReference type="Gene3D" id="3.50.30.50">
    <property type="entry name" value="Putative cyclase"/>
    <property type="match status" value="1"/>
</dbReference>
<evidence type="ECO:0000256" key="6">
    <source>
        <dbReference type="SAM" id="SignalP"/>
    </source>
</evidence>
<dbReference type="InterPro" id="IPR037175">
    <property type="entry name" value="KFase_sf"/>
</dbReference>
<evidence type="ECO:0000256" key="2">
    <source>
        <dbReference type="ARBA" id="ARBA00007865"/>
    </source>
</evidence>
<dbReference type="AlphaFoldDB" id="A0A178WG68"/>
<evidence type="ECO:0000256" key="4">
    <source>
        <dbReference type="ARBA" id="ARBA00022530"/>
    </source>
</evidence>
<protein>
    <recommendedName>
        <fullName evidence="9">Cyclase family protein</fullName>
    </recommendedName>
</protein>
<sequence length="271" mass="30636">MYHLLIIITTLSFSSINITFAVDEAFPSIPTTFSVATKQHYDVKPIHHEVYDGERKIYDISHQYTPELPVWESSEGLGNFLRLAVSMKNGSDANISKMELSVHSGTHVDAPGHFHDHYYESGFDTDSLDLQILNGPALLVDVPRDKNISAEVMKSLHIPRGIRRVLFKTLNTDRRLMFKKEFDSSFVGFMVDGAKWLVENTDIKLVGLDYLSFAAYDEAPATHRFILERRDIIPVEALKLDDVEVGMYTLHCLPLRLVGAEGAPTRCILIK</sequence>
<keyword evidence="3" id="KW-0964">Secreted</keyword>
<dbReference type="PANTHER" id="PTHR31118">
    <property type="entry name" value="CYCLASE-LIKE PROTEIN 2"/>
    <property type="match status" value="1"/>
</dbReference>
<accession>A0A178WG68</accession>
<evidence type="ECO:0000313" key="8">
    <source>
        <dbReference type="Proteomes" id="UP000078284"/>
    </source>
</evidence>
<dbReference type="ExpressionAtlas" id="A0A178WG68">
    <property type="expression patterns" value="baseline and differential"/>
</dbReference>
<gene>
    <name evidence="7" type="ordered locus">AXX17_At1g40360</name>
</gene>
<dbReference type="FunFam" id="3.50.30.50:FF:000002">
    <property type="entry name" value="Kynurenine formamidase"/>
    <property type="match status" value="1"/>
</dbReference>
<evidence type="ECO:0000313" key="7">
    <source>
        <dbReference type="EMBL" id="OAP16092.1"/>
    </source>
</evidence>
<dbReference type="PANTHER" id="PTHR31118:SF16">
    <property type="entry name" value="CYCLASE-LIKE PROTEIN 1-RELATED"/>
    <property type="match status" value="1"/>
</dbReference>
<comment type="caution">
    <text evidence="7">The sequence shown here is derived from an EMBL/GenBank/DDBJ whole genome shotgun (WGS) entry which is preliminary data.</text>
</comment>
<dbReference type="EMBL" id="LUHQ01000001">
    <property type="protein sequence ID" value="OAP16092.1"/>
    <property type="molecule type" value="Genomic_DNA"/>
</dbReference>
<dbReference type="GO" id="GO:0019441">
    <property type="term" value="P:L-tryptophan catabolic process to kynurenine"/>
    <property type="evidence" value="ECO:0007669"/>
    <property type="project" value="InterPro"/>
</dbReference>
<evidence type="ECO:0008006" key="9">
    <source>
        <dbReference type="Google" id="ProtNLM"/>
    </source>
</evidence>
<dbReference type="GO" id="GO:0004061">
    <property type="term" value="F:arylformamidase activity"/>
    <property type="evidence" value="ECO:0007669"/>
    <property type="project" value="InterPro"/>
</dbReference>
<dbReference type="RefSeq" id="NP_175091.1">
    <property type="nucleotide sequence ID" value="NM_103551.3"/>
</dbReference>
<comment type="similarity">
    <text evidence="2">Belongs to the Cyclase 1 superfamily.</text>
</comment>
<comment type="subcellular location">
    <subcellularLocation>
        <location evidence="1">Secreted</location>
        <location evidence="1">Extracellular space</location>
        <location evidence="1">Extracellular matrix</location>
    </subcellularLocation>
</comment>
<evidence type="ECO:0000256" key="3">
    <source>
        <dbReference type="ARBA" id="ARBA00022525"/>
    </source>
</evidence>
<feature type="signal peptide" evidence="6">
    <location>
        <begin position="1"/>
        <end position="21"/>
    </location>
</feature>
<keyword evidence="5 6" id="KW-0732">Signal</keyword>
<dbReference type="Proteomes" id="UP000078284">
    <property type="component" value="Chromosome 1"/>
</dbReference>
<feature type="chain" id="PRO_5010367132" description="Cyclase family protein" evidence="6">
    <location>
        <begin position="22"/>
        <end position="271"/>
    </location>
</feature>
<dbReference type="OMA" id="MMDGAKW"/>
<dbReference type="Pfam" id="PF04199">
    <property type="entry name" value="Cyclase"/>
    <property type="match status" value="1"/>
</dbReference>
<name>A0A178WG68_ARATH</name>
<dbReference type="SMR" id="A0A178WG68"/>
<evidence type="ECO:0000256" key="5">
    <source>
        <dbReference type="ARBA" id="ARBA00022729"/>
    </source>
</evidence>
<dbReference type="SUPFAM" id="SSF102198">
    <property type="entry name" value="Putative cyclase"/>
    <property type="match status" value="1"/>
</dbReference>
<evidence type="ECO:0000256" key="1">
    <source>
        <dbReference type="ARBA" id="ARBA00004498"/>
    </source>
</evidence>
<reference evidence="8" key="1">
    <citation type="journal article" date="2016" name="Proc. Natl. Acad. Sci. U.S.A.">
        <title>Chromosome-level assembly of Arabidopsis thaliana Ler reveals the extent of translocation and inversion polymorphisms.</title>
        <authorList>
            <person name="Zapata L."/>
            <person name="Ding J."/>
            <person name="Willing E.M."/>
            <person name="Hartwig B."/>
            <person name="Bezdan D."/>
            <person name="Jiao W.B."/>
            <person name="Patel V."/>
            <person name="Velikkakam James G."/>
            <person name="Koornneef M."/>
            <person name="Ossowski S."/>
            <person name="Schneeberger K."/>
        </authorList>
    </citation>
    <scope>NUCLEOTIDE SEQUENCE [LARGE SCALE GENOMIC DNA]</scope>
    <source>
        <strain evidence="8">cv. Landsberg erecta</strain>
    </source>
</reference>